<evidence type="ECO:0000313" key="1">
    <source>
        <dbReference type="EMBL" id="KAK8772482.1"/>
    </source>
</evidence>
<organism evidence="1 2">
    <name type="scientific">Amblyomma americanum</name>
    <name type="common">Lone star tick</name>
    <dbReference type="NCBI Taxonomy" id="6943"/>
    <lineage>
        <taxon>Eukaryota</taxon>
        <taxon>Metazoa</taxon>
        <taxon>Ecdysozoa</taxon>
        <taxon>Arthropoda</taxon>
        <taxon>Chelicerata</taxon>
        <taxon>Arachnida</taxon>
        <taxon>Acari</taxon>
        <taxon>Parasitiformes</taxon>
        <taxon>Ixodida</taxon>
        <taxon>Ixodoidea</taxon>
        <taxon>Ixodidae</taxon>
        <taxon>Amblyomminae</taxon>
        <taxon>Amblyomma</taxon>
    </lineage>
</organism>
<name>A0AAQ4ECY2_AMBAM</name>
<reference evidence="1 2" key="1">
    <citation type="journal article" date="2023" name="Arcadia Sci">
        <title>De novo assembly of a long-read Amblyomma americanum tick genome.</title>
        <authorList>
            <person name="Chou S."/>
            <person name="Poskanzer K.E."/>
            <person name="Rollins M."/>
            <person name="Thuy-Boun P.S."/>
        </authorList>
    </citation>
    <scope>NUCLEOTIDE SEQUENCE [LARGE SCALE GENOMIC DNA]</scope>
    <source>
        <strain evidence="1">F_SG_1</strain>
        <tissue evidence="1">Salivary glands</tissue>
    </source>
</reference>
<keyword evidence="2" id="KW-1185">Reference proteome</keyword>
<comment type="caution">
    <text evidence="1">The sequence shown here is derived from an EMBL/GenBank/DDBJ whole genome shotgun (WGS) entry which is preliminary data.</text>
</comment>
<protein>
    <submittedName>
        <fullName evidence="1">Uncharacterized protein</fullName>
    </submittedName>
</protein>
<gene>
    <name evidence="1" type="ORF">V5799_024275</name>
</gene>
<accession>A0AAQ4ECY2</accession>
<proteinExistence type="predicted"/>
<dbReference type="Proteomes" id="UP001321473">
    <property type="component" value="Unassembled WGS sequence"/>
</dbReference>
<dbReference type="AlphaFoldDB" id="A0AAQ4ECY2"/>
<sequence length="70" mass="7956">MQYKRCRYFGWWCWLRKNKATGSPRCCASSSASTTWASSRLMPCPSCARGIHWLNVSLRMTVAGSWCSST</sequence>
<evidence type="ECO:0000313" key="2">
    <source>
        <dbReference type="Proteomes" id="UP001321473"/>
    </source>
</evidence>
<dbReference type="EMBL" id="JARKHS020018252">
    <property type="protein sequence ID" value="KAK8772482.1"/>
    <property type="molecule type" value="Genomic_DNA"/>
</dbReference>